<gene>
    <name evidence="1" type="ORF">ETAA8_27530</name>
</gene>
<keyword evidence="2" id="KW-1185">Reference proteome</keyword>
<reference evidence="1 2" key="1">
    <citation type="submission" date="2019-02" db="EMBL/GenBank/DDBJ databases">
        <title>Deep-cultivation of Planctomycetes and their phenomic and genomic characterization uncovers novel biology.</title>
        <authorList>
            <person name="Wiegand S."/>
            <person name="Jogler M."/>
            <person name="Boedeker C."/>
            <person name="Pinto D."/>
            <person name="Vollmers J."/>
            <person name="Rivas-Marin E."/>
            <person name="Kohn T."/>
            <person name="Peeters S.H."/>
            <person name="Heuer A."/>
            <person name="Rast P."/>
            <person name="Oberbeckmann S."/>
            <person name="Bunk B."/>
            <person name="Jeske O."/>
            <person name="Meyerdierks A."/>
            <person name="Storesund J.E."/>
            <person name="Kallscheuer N."/>
            <person name="Luecker S."/>
            <person name="Lage O.M."/>
            <person name="Pohl T."/>
            <person name="Merkel B.J."/>
            <person name="Hornburger P."/>
            <person name="Mueller R.-W."/>
            <person name="Bruemmer F."/>
            <person name="Labrenz M."/>
            <person name="Spormann A.M."/>
            <person name="Op den Camp H."/>
            <person name="Overmann J."/>
            <person name="Amann R."/>
            <person name="Jetten M.S.M."/>
            <person name="Mascher T."/>
            <person name="Medema M.H."/>
            <person name="Devos D.P."/>
            <person name="Kaster A.-K."/>
            <person name="Ovreas L."/>
            <person name="Rohde M."/>
            <person name="Galperin M.Y."/>
            <person name="Jogler C."/>
        </authorList>
    </citation>
    <scope>NUCLEOTIDE SEQUENCE [LARGE SCALE GENOMIC DNA]</scope>
    <source>
        <strain evidence="1 2">ETA_A8</strain>
    </source>
</reference>
<protein>
    <submittedName>
        <fullName evidence="1">Uncharacterized protein</fullName>
    </submittedName>
</protein>
<dbReference type="Proteomes" id="UP000315017">
    <property type="component" value="Chromosome"/>
</dbReference>
<evidence type="ECO:0000313" key="1">
    <source>
        <dbReference type="EMBL" id="QDU27664.1"/>
    </source>
</evidence>
<dbReference type="KEGG" id="aagg:ETAA8_27530"/>
<dbReference type="RefSeq" id="WP_145088667.1">
    <property type="nucleotide sequence ID" value="NZ_CP036274.1"/>
</dbReference>
<organism evidence="1 2">
    <name type="scientific">Anatilimnocola aggregata</name>
    <dbReference type="NCBI Taxonomy" id="2528021"/>
    <lineage>
        <taxon>Bacteria</taxon>
        <taxon>Pseudomonadati</taxon>
        <taxon>Planctomycetota</taxon>
        <taxon>Planctomycetia</taxon>
        <taxon>Pirellulales</taxon>
        <taxon>Pirellulaceae</taxon>
        <taxon>Anatilimnocola</taxon>
    </lineage>
</organism>
<name>A0A517YBR6_9BACT</name>
<accession>A0A517YBR6</accession>
<dbReference type="EMBL" id="CP036274">
    <property type="protein sequence ID" value="QDU27664.1"/>
    <property type="molecule type" value="Genomic_DNA"/>
</dbReference>
<dbReference type="OrthoDB" id="7061165at2"/>
<dbReference type="AlphaFoldDB" id="A0A517YBR6"/>
<evidence type="ECO:0000313" key="2">
    <source>
        <dbReference type="Proteomes" id="UP000315017"/>
    </source>
</evidence>
<sequence>MTDFARPSTIERYFSGLCEYIFQTRLGVVDPPLIDYLSEMLLRFVRTETMHRVRNLSGRPAVEVVDMLSEAENRIGLAKREVHRHIGDVTLFWTGVYPESLRELRSVEKKDFFIDYCSHGKKAYYIASTIKTDRTEDTPDQVLQQLSTRFEMCAFGLGEVRREWERRDDAEGRILLTE</sequence>
<proteinExistence type="predicted"/>